<dbReference type="Pfam" id="PF13365">
    <property type="entry name" value="Trypsin_2"/>
    <property type="match status" value="1"/>
</dbReference>
<feature type="transmembrane region" description="Helical" evidence="1">
    <location>
        <begin position="38"/>
        <end position="60"/>
    </location>
</feature>
<keyword evidence="2" id="KW-0378">Hydrolase</keyword>
<keyword evidence="2" id="KW-0645">Protease</keyword>
<dbReference type="SUPFAM" id="SSF50156">
    <property type="entry name" value="PDZ domain-like"/>
    <property type="match status" value="1"/>
</dbReference>
<evidence type="ECO:0000313" key="2">
    <source>
        <dbReference type="EMBL" id="SHI08175.1"/>
    </source>
</evidence>
<dbReference type="RefSeq" id="WP_072832549.1">
    <property type="nucleotide sequence ID" value="NZ_FQXP01000012.1"/>
</dbReference>
<keyword evidence="1" id="KW-0812">Transmembrane</keyword>
<accession>A0A1M5Y7W2</accession>
<protein>
    <submittedName>
        <fullName evidence="2">Serine protease, S1-C subfamily, contains C-terminal PDZ domain</fullName>
    </submittedName>
</protein>
<gene>
    <name evidence="2" type="ORF">SAMN02745196_02720</name>
</gene>
<dbReference type="InterPro" id="IPR036034">
    <property type="entry name" value="PDZ_sf"/>
</dbReference>
<dbReference type="GO" id="GO:0006508">
    <property type="term" value="P:proteolysis"/>
    <property type="evidence" value="ECO:0007669"/>
    <property type="project" value="UniProtKB-KW"/>
</dbReference>
<evidence type="ECO:0000313" key="3">
    <source>
        <dbReference type="Proteomes" id="UP000184526"/>
    </source>
</evidence>
<reference evidence="2 3" key="1">
    <citation type="submission" date="2016-11" db="EMBL/GenBank/DDBJ databases">
        <authorList>
            <person name="Jaros S."/>
            <person name="Januszkiewicz K."/>
            <person name="Wedrychowicz H."/>
        </authorList>
    </citation>
    <scope>NUCLEOTIDE SEQUENCE [LARGE SCALE GENOMIC DNA]</scope>
    <source>
        <strain evidence="2 3">DSM 3089</strain>
    </source>
</reference>
<keyword evidence="3" id="KW-1185">Reference proteome</keyword>
<dbReference type="GO" id="GO:0004252">
    <property type="term" value="F:serine-type endopeptidase activity"/>
    <property type="evidence" value="ECO:0007669"/>
    <property type="project" value="InterPro"/>
</dbReference>
<keyword evidence="1" id="KW-0472">Membrane</keyword>
<dbReference type="STRING" id="1121306.SAMN02745196_02720"/>
<dbReference type="PANTHER" id="PTHR22939:SF129">
    <property type="entry name" value="SERINE PROTEASE HTRA2, MITOCHONDRIAL"/>
    <property type="match status" value="1"/>
</dbReference>
<sequence length="384" mass="43020">MVHRKNAKKIDIPKRYNEPEDQSKIQFRINRGRRRLRFIGKAVALVLLISTSGVSIFFLMSKEYNLKEQLYKEDIDSDYNNKYSEKYNGKLVNVVENVQKGTVLVKNGVKTSIGIVYSSDGYVIANKNMISDKNETLITTNDGRNIKANILGIDDASNIAMLKVNSEDLTSMIFGDSNGVKEGDEIIYFSSNERNRNKLNICSAEIVSKNNKVFTTKADDKTENKVYNILKVKNHIDEDLGCEIVSNKNAEIIGINLGDSKEEVDFNIAIASNDIKKIADDIIENQHILKNSLGIVAKNAKPRGPNGVKGAYIQEVVNRKDLQVGDIDEIGFKPTDIIISVDNQVIDNVDDLASIVKEKNSSDMIECKVWRAGEVINIKWIIAN</sequence>
<proteinExistence type="predicted"/>
<keyword evidence="1" id="KW-1133">Transmembrane helix</keyword>
<dbReference type="OrthoDB" id="9758917at2"/>
<dbReference type="Proteomes" id="UP000184526">
    <property type="component" value="Unassembled WGS sequence"/>
</dbReference>
<dbReference type="PANTHER" id="PTHR22939">
    <property type="entry name" value="SERINE PROTEASE FAMILY S1C HTRA-RELATED"/>
    <property type="match status" value="1"/>
</dbReference>
<name>A0A1M5Y7W2_9CLOT</name>
<dbReference type="InterPro" id="IPR001940">
    <property type="entry name" value="Peptidase_S1C"/>
</dbReference>
<dbReference type="Gene3D" id="2.30.42.10">
    <property type="match status" value="1"/>
</dbReference>
<dbReference type="SUPFAM" id="SSF50494">
    <property type="entry name" value="Trypsin-like serine proteases"/>
    <property type="match status" value="1"/>
</dbReference>
<dbReference type="InterPro" id="IPR009003">
    <property type="entry name" value="Peptidase_S1_PA"/>
</dbReference>
<dbReference type="Gene3D" id="2.40.10.10">
    <property type="entry name" value="Trypsin-like serine proteases"/>
    <property type="match status" value="2"/>
</dbReference>
<dbReference type="EMBL" id="FQXP01000012">
    <property type="protein sequence ID" value="SHI08175.1"/>
    <property type="molecule type" value="Genomic_DNA"/>
</dbReference>
<dbReference type="AlphaFoldDB" id="A0A1M5Y7W2"/>
<dbReference type="PRINTS" id="PR00834">
    <property type="entry name" value="PROTEASES2C"/>
</dbReference>
<evidence type="ECO:0000256" key="1">
    <source>
        <dbReference type="SAM" id="Phobius"/>
    </source>
</evidence>
<organism evidence="2 3">
    <name type="scientific">Clostridium collagenovorans DSM 3089</name>
    <dbReference type="NCBI Taxonomy" id="1121306"/>
    <lineage>
        <taxon>Bacteria</taxon>
        <taxon>Bacillati</taxon>
        <taxon>Bacillota</taxon>
        <taxon>Clostridia</taxon>
        <taxon>Eubacteriales</taxon>
        <taxon>Clostridiaceae</taxon>
        <taxon>Clostridium</taxon>
    </lineage>
</organism>
<dbReference type="InterPro" id="IPR043504">
    <property type="entry name" value="Peptidase_S1_PA_chymotrypsin"/>
</dbReference>